<dbReference type="PROSITE" id="PS00136">
    <property type="entry name" value="SUBTILASE_ASP"/>
    <property type="match status" value="1"/>
</dbReference>
<sequence length="754" mass="87290">MKVNLFKNPIYFIFIVTLILSFINKVLCYKNDRKDKYYLITFKSDEIEKEENEGDTLNRFSYSENQMKKVLSLMLDNKNTYENKELMEEYSIQKEKRDSDSDNSNYLDFLINSIQENSSSLIDILYSNEEKGIYTIRALLSPEIYLKIKNLKGVIDISEDEKIEIYDPIIDIDDDTVNEEDNEIEKDEIFFYYNITDIKKNTNWKNVDTDSYSSSNLSLISQGKFDENIINKYDNTFYYPSTAGKDVNIVIIDDGFMFDHVDFDTTNRIVRCEVICIFNDCLSVKDHPILSKYCTADPENNPYPNHGTKVASTAAGSLYGVAKNANIFGFSVDFSISGFISALIYIKDNEDIFIPSKTIINISSGYYEYQETYQNVLDDLKNKGYMIIASAGNDKINACVKTKRDYIKNGKKKFANDFHYPSGYESVIGVGSINNKYERINKNGSKSFNLYSKAEYSNYGECIDIWAPGYVNVGFPSNKHDRIQNLDNSEYCTDLNKIVEKKDFNKKGYERIKEILCRKEYPAFRKIRQTSEYKEWIMGTSFSSPLVAGVGALIIGEFKNKMYNQYMLRTTLKELALKDIINFPSESGNNQNYLVNNGKDITYSENDQYTFGFCGPRTKTKLYSGIAKERVWSEIRNSSNECLGYIDSNYIKNNKIDKSSIDHDYLVYIPCSNPNVLHFYQYVIDTGDRIIKVSYKKDNKPFKGEYEKNGKYRCTGNNNCCLYLTENNNIVPSHCDNYYNSKSNRKFYSFGISF</sequence>
<dbReference type="GO" id="GO:0006508">
    <property type="term" value="P:proteolysis"/>
    <property type="evidence" value="ECO:0007669"/>
    <property type="project" value="UniProtKB-KW"/>
</dbReference>
<dbReference type="PANTHER" id="PTHR43806">
    <property type="entry name" value="PEPTIDASE S8"/>
    <property type="match status" value="1"/>
</dbReference>
<dbReference type="SUPFAM" id="SSF52743">
    <property type="entry name" value="Subtilisin-like"/>
    <property type="match status" value="1"/>
</dbReference>
<proteinExistence type="inferred from homology"/>
<dbReference type="InterPro" id="IPR000209">
    <property type="entry name" value="Peptidase_S8/S53_dom"/>
</dbReference>
<dbReference type="InterPro" id="IPR023827">
    <property type="entry name" value="Peptidase_S8_Asp-AS"/>
</dbReference>
<feature type="active site" description="Charge relay system" evidence="5">
    <location>
        <position position="253"/>
    </location>
</feature>
<dbReference type="InterPro" id="IPR050131">
    <property type="entry name" value="Peptidase_S8_subtilisin-like"/>
</dbReference>
<evidence type="ECO:0000256" key="1">
    <source>
        <dbReference type="ARBA" id="ARBA00011073"/>
    </source>
</evidence>
<dbReference type="AlphaFoldDB" id="A0A1Y1Z5V7"/>
<dbReference type="EMBL" id="MCOG01000448">
    <property type="protein sequence ID" value="ORY05596.1"/>
    <property type="molecule type" value="Genomic_DNA"/>
</dbReference>
<dbReference type="PROSITE" id="PS00138">
    <property type="entry name" value="SUBTILASE_SER"/>
    <property type="match status" value="1"/>
</dbReference>
<feature type="domain" description="Peptidase S8/S53" evidence="7">
    <location>
        <begin position="244"/>
        <end position="576"/>
    </location>
</feature>
<protein>
    <submittedName>
        <fullName evidence="8">Subtilisin-like protein</fullName>
    </submittedName>
</protein>
<keyword evidence="3 5" id="KW-0378">Hydrolase</keyword>
<keyword evidence="9" id="KW-1185">Reference proteome</keyword>
<dbReference type="PROSITE" id="PS51892">
    <property type="entry name" value="SUBTILASE"/>
    <property type="match status" value="1"/>
</dbReference>
<dbReference type="STRING" id="1754190.A0A1Y1Z5V7"/>
<dbReference type="InterPro" id="IPR023828">
    <property type="entry name" value="Peptidase_S8_Ser-AS"/>
</dbReference>
<evidence type="ECO:0000313" key="8">
    <source>
        <dbReference type="EMBL" id="ORY05596.1"/>
    </source>
</evidence>
<dbReference type="OrthoDB" id="10604363at2759"/>
<comment type="similarity">
    <text evidence="1 5 6">Belongs to the peptidase S8 family.</text>
</comment>
<gene>
    <name evidence="8" type="ORF">LY90DRAFT_519317</name>
</gene>
<evidence type="ECO:0000259" key="7">
    <source>
        <dbReference type="Pfam" id="PF00082"/>
    </source>
</evidence>
<dbReference type="InterPro" id="IPR022398">
    <property type="entry name" value="Peptidase_S8_His-AS"/>
</dbReference>
<comment type="caution">
    <text evidence="8">The sequence shown here is derived from an EMBL/GenBank/DDBJ whole genome shotgun (WGS) entry which is preliminary data.</text>
</comment>
<dbReference type="InterPro" id="IPR015500">
    <property type="entry name" value="Peptidase_S8_subtilisin-rel"/>
</dbReference>
<evidence type="ECO:0000256" key="3">
    <source>
        <dbReference type="ARBA" id="ARBA00022801"/>
    </source>
</evidence>
<dbReference type="Gene3D" id="3.40.50.200">
    <property type="entry name" value="Peptidase S8/S53 domain"/>
    <property type="match status" value="1"/>
</dbReference>
<evidence type="ECO:0000313" key="9">
    <source>
        <dbReference type="Proteomes" id="UP000193920"/>
    </source>
</evidence>
<evidence type="ECO:0000256" key="6">
    <source>
        <dbReference type="RuleBase" id="RU003355"/>
    </source>
</evidence>
<name>A0A1Y1Z5V7_9FUNG</name>
<accession>A0A1Y1Z5V7</accession>
<evidence type="ECO:0000256" key="2">
    <source>
        <dbReference type="ARBA" id="ARBA00022670"/>
    </source>
</evidence>
<keyword evidence="2 5" id="KW-0645">Protease</keyword>
<dbReference type="PANTHER" id="PTHR43806:SF11">
    <property type="entry name" value="CEREVISIN-RELATED"/>
    <property type="match status" value="1"/>
</dbReference>
<evidence type="ECO:0000256" key="4">
    <source>
        <dbReference type="ARBA" id="ARBA00022825"/>
    </source>
</evidence>
<dbReference type="GO" id="GO:0005615">
    <property type="term" value="C:extracellular space"/>
    <property type="evidence" value="ECO:0007669"/>
    <property type="project" value="TreeGrafter"/>
</dbReference>
<dbReference type="Proteomes" id="UP000193920">
    <property type="component" value="Unassembled WGS sequence"/>
</dbReference>
<reference evidence="8 9" key="1">
    <citation type="submission" date="2016-08" db="EMBL/GenBank/DDBJ databases">
        <title>A Parts List for Fungal Cellulosomes Revealed by Comparative Genomics.</title>
        <authorList>
            <consortium name="DOE Joint Genome Institute"/>
            <person name="Haitjema C.H."/>
            <person name="Gilmore S.P."/>
            <person name="Henske J.K."/>
            <person name="Solomon K.V."/>
            <person name="De Groot R."/>
            <person name="Kuo A."/>
            <person name="Mondo S.J."/>
            <person name="Salamov A.A."/>
            <person name="Labutti K."/>
            <person name="Zhao Z."/>
            <person name="Chiniquy J."/>
            <person name="Barry K."/>
            <person name="Brewer H.M."/>
            <person name="Purvine S.O."/>
            <person name="Wright A.T."/>
            <person name="Boxma B."/>
            <person name="Van Alen T."/>
            <person name="Hackstein J.H."/>
            <person name="Baker S.E."/>
            <person name="Grigoriev I.V."/>
            <person name="O'Malley M.A."/>
        </authorList>
    </citation>
    <scope>NUCLEOTIDE SEQUENCE [LARGE SCALE GENOMIC DNA]</scope>
    <source>
        <strain evidence="8 9">G1</strain>
    </source>
</reference>
<dbReference type="GO" id="GO:0004252">
    <property type="term" value="F:serine-type endopeptidase activity"/>
    <property type="evidence" value="ECO:0007669"/>
    <property type="project" value="UniProtKB-UniRule"/>
</dbReference>
<feature type="active site" description="Charge relay system" evidence="5">
    <location>
        <position position="306"/>
    </location>
</feature>
<feature type="active site" description="Charge relay system" evidence="5">
    <location>
        <position position="541"/>
    </location>
</feature>
<evidence type="ECO:0000256" key="5">
    <source>
        <dbReference type="PROSITE-ProRule" id="PRU01240"/>
    </source>
</evidence>
<keyword evidence="4 5" id="KW-0720">Serine protease</keyword>
<dbReference type="PRINTS" id="PR00723">
    <property type="entry name" value="SUBTILISIN"/>
</dbReference>
<organism evidence="8 9">
    <name type="scientific">Neocallimastix californiae</name>
    <dbReference type="NCBI Taxonomy" id="1754190"/>
    <lineage>
        <taxon>Eukaryota</taxon>
        <taxon>Fungi</taxon>
        <taxon>Fungi incertae sedis</taxon>
        <taxon>Chytridiomycota</taxon>
        <taxon>Chytridiomycota incertae sedis</taxon>
        <taxon>Neocallimastigomycetes</taxon>
        <taxon>Neocallimastigales</taxon>
        <taxon>Neocallimastigaceae</taxon>
        <taxon>Neocallimastix</taxon>
    </lineage>
</organism>
<dbReference type="PROSITE" id="PS00137">
    <property type="entry name" value="SUBTILASE_HIS"/>
    <property type="match status" value="1"/>
</dbReference>
<dbReference type="InterPro" id="IPR036852">
    <property type="entry name" value="Peptidase_S8/S53_dom_sf"/>
</dbReference>
<dbReference type="Pfam" id="PF00082">
    <property type="entry name" value="Peptidase_S8"/>
    <property type="match status" value="1"/>
</dbReference>